<name>A0ABD3MFK1_9STRA</name>
<evidence type="ECO:0008006" key="12">
    <source>
        <dbReference type="Google" id="ProtNLM"/>
    </source>
</evidence>
<evidence type="ECO:0000256" key="8">
    <source>
        <dbReference type="SAM" id="Phobius"/>
    </source>
</evidence>
<dbReference type="PANTHER" id="PTHR11802:SF3">
    <property type="entry name" value="RETINOID-INDUCIBLE SERINE CARBOXYPEPTIDASE"/>
    <property type="match status" value="1"/>
</dbReference>
<comment type="similarity">
    <text evidence="1">Belongs to the peptidase S10 family.</text>
</comment>
<feature type="signal peptide" evidence="9">
    <location>
        <begin position="1"/>
        <end position="16"/>
    </location>
</feature>
<dbReference type="PRINTS" id="PR00724">
    <property type="entry name" value="CRBOXYPTASEC"/>
</dbReference>
<feature type="chain" id="PRO_5044832665" description="Carboxypeptidase" evidence="9">
    <location>
        <begin position="17"/>
        <end position="702"/>
    </location>
</feature>
<keyword evidence="8" id="KW-0472">Membrane</keyword>
<evidence type="ECO:0000256" key="4">
    <source>
        <dbReference type="ARBA" id="ARBA00022729"/>
    </source>
</evidence>
<evidence type="ECO:0000256" key="1">
    <source>
        <dbReference type="ARBA" id="ARBA00009431"/>
    </source>
</evidence>
<evidence type="ECO:0000256" key="9">
    <source>
        <dbReference type="SAM" id="SignalP"/>
    </source>
</evidence>
<dbReference type="InterPro" id="IPR029058">
    <property type="entry name" value="AB_hydrolase_fold"/>
</dbReference>
<keyword evidence="8" id="KW-1133">Transmembrane helix</keyword>
<keyword evidence="6" id="KW-0325">Glycoprotein</keyword>
<keyword evidence="4 9" id="KW-0732">Signal</keyword>
<feature type="transmembrane region" description="Helical" evidence="8">
    <location>
        <begin position="643"/>
        <end position="663"/>
    </location>
</feature>
<evidence type="ECO:0000256" key="3">
    <source>
        <dbReference type="ARBA" id="ARBA00022670"/>
    </source>
</evidence>
<feature type="region of interest" description="Disordered" evidence="7">
    <location>
        <begin position="20"/>
        <end position="40"/>
    </location>
</feature>
<evidence type="ECO:0000256" key="5">
    <source>
        <dbReference type="ARBA" id="ARBA00022801"/>
    </source>
</evidence>
<dbReference type="PANTHER" id="PTHR11802">
    <property type="entry name" value="SERINE PROTEASE FAMILY S10 SERINE CARBOXYPEPTIDASE"/>
    <property type="match status" value="1"/>
</dbReference>
<keyword evidence="5" id="KW-0378">Hydrolase</keyword>
<organism evidence="10 11">
    <name type="scientific">Discostella pseudostelligera</name>
    <dbReference type="NCBI Taxonomy" id="259834"/>
    <lineage>
        <taxon>Eukaryota</taxon>
        <taxon>Sar</taxon>
        <taxon>Stramenopiles</taxon>
        <taxon>Ochrophyta</taxon>
        <taxon>Bacillariophyta</taxon>
        <taxon>Coscinodiscophyceae</taxon>
        <taxon>Thalassiosirophycidae</taxon>
        <taxon>Stephanodiscales</taxon>
        <taxon>Stephanodiscaceae</taxon>
        <taxon>Discostella</taxon>
    </lineage>
</organism>
<dbReference type="Proteomes" id="UP001530293">
    <property type="component" value="Unassembled WGS sequence"/>
</dbReference>
<dbReference type="Pfam" id="PF00450">
    <property type="entry name" value="Peptidase_S10"/>
    <property type="match status" value="2"/>
</dbReference>
<evidence type="ECO:0000256" key="6">
    <source>
        <dbReference type="ARBA" id="ARBA00023180"/>
    </source>
</evidence>
<dbReference type="Gene3D" id="3.40.50.1820">
    <property type="entry name" value="alpha/beta hydrolase"/>
    <property type="match status" value="1"/>
</dbReference>
<proteinExistence type="inferred from homology"/>
<keyword evidence="3" id="KW-0645">Protease</keyword>
<reference evidence="10 11" key="1">
    <citation type="submission" date="2024-10" db="EMBL/GenBank/DDBJ databases">
        <title>Updated reference genomes for cyclostephanoid diatoms.</title>
        <authorList>
            <person name="Roberts W.R."/>
            <person name="Alverson A.J."/>
        </authorList>
    </citation>
    <scope>NUCLEOTIDE SEQUENCE [LARGE SCALE GENOMIC DNA]</scope>
    <source>
        <strain evidence="10 11">AJA232-27</strain>
    </source>
</reference>
<dbReference type="EMBL" id="JALLBG020000131">
    <property type="protein sequence ID" value="KAL3762714.1"/>
    <property type="molecule type" value="Genomic_DNA"/>
</dbReference>
<dbReference type="SUPFAM" id="SSF53474">
    <property type="entry name" value="alpha/beta-Hydrolases"/>
    <property type="match status" value="1"/>
</dbReference>
<gene>
    <name evidence="10" type="ORF">ACHAWU_001659</name>
</gene>
<keyword evidence="2" id="KW-0121">Carboxypeptidase</keyword>
<keyword evidence="8" id="KW-0812">Transmembrane</keyword>
<dbReference type="GO" id="GO:0004180">
    <property type="term" value="F:carboxypeptidase activity"/>
    <property type="evidence" value="ECO:0007669"/>
    <property type="project" value="UniProtKB-KW"/>
</dbReference>
<evidence type="ECO:0000256" key="2">
    <source>
        <dbReference type="ARBA" id="ARBA00022645"/>
    </source>
</evidence>
<evidence type="ECO:0000256" key="7">
    <source>
        <dbReference type="SAM" id="MobiDB-lite"/>
    </source>
</evidence>
<sequence>MRSIILLLIPIISVHGVRRTPYDERASSSSRGRRLESVHEEEVYHVDNDNNASLHHSHRAAAAANANDPNPDSHLVTSMPLLPDGLFPTRHWAGHLPASQDGSDKKLFYWLFEPDGADDLANTSNDDEEIPLVLWLNGGPGCSSMDGLWLENGPFRLQKTDEGSDWTIGLNKHSWHRTPAWTLYVDQPVGTGLSFTRKRNWCNNDFEVNRDFHYFLEEFFLFHRDKFLTDTNNNKPSANWSLKRPFYFTGESHAGHYIPSMMDYILARNDGKIIPTENNGLQPLRVFMSLSGAAIGNGWIDPYHQYAAADAAYGAGLIGTAERASFEEEERTCQSNLKAGELNSNICFALLDDIVDQSSGRNGNHQVSIYDTRLWESREGTRTFPPGHKDVETYLGGAESHTHPQLNVDYRDVLIAIHATEATAAAQTYEECTDPPYMALSHQDGLGVTDELVRILDHESKPHMLFFNGMNDLICNHVGKRTALAFICMISVPYHFFTLPLYTGNEHLLDVLPWSKTSEYNSQPRYAWESGVDASEKVNYRPGRPDGYIKQYENLSFLKILEAGHMVPMDQPAIALAMLRTLVYGTRKSKNAFLTSLQDLPIADPNIDTTMCKLDECPNCPPVRGEQAVVADTTNSAATSINLSHIGILLSVFLSGILLTVLCQRRQRKDEARQFLVSVESDLELTDQDSVYRDSPHDNGFT</sequence>
<keyword evidence="11" id="KW-1185">Reference proteome</keyword>
<protein>
    <recommendedName>
        <fullName evidence="12">Carboxypeptidase</fullName>
    </recommendedName>
</protein>
<evidence type="ECO:0000313" key="11">
    <source>
        <dbReference type="Proteomes" id="UP001530293"/>
    </source>
</evidence>
<dbReference type="GO" id="GO:0006508">
    <property type="term" value="P:proteolysis"/>
    <property type="evidence" value="ECO:0007669"/>
    <property type="project" value="UniProtKB-KW"/>
</dbReference>
<accession>A0ABD3MFK1</accession>
<dbReference type="InterPro" id="IPR001563">
    <property type="entry name" value="Peptidase_S10"/>
</dbReference>
<evidence type="ECO:0000313" key="10">
    <source>
        <dbReference type="EMBL" id="KAL3762714.1"/>
    </source>
</evidence>
<comment type="caution">
    <text evidence="10">The sequence shown here is derived from an EMBL/GenBank/DDBJ whole genome shotgun (WGS) entry which is preliminary data.</text>
</comment>
<dbReference type="AlphaFoldDB" id="A0ABD3MFK1"/>